<dbReference type="EMBL" id="KV417287">
    <property type="protein sequence ID" value="KZO95786.1"/>
    <property type="molecule type" value="Genomic_DNA"/>
</dbReference>
<evidence type="ECO:0000256" key="4">
    <source>
        <dbReference type="PROSITE-ProRule" id="PRU00449"/>
    </source>
</evidence>
<dbReference type="PANTHER" id="PTHR14677:SF40">
    <property type="entry name" value="CDC48-ASSOCIATED UBIQUITIN-LIKE_ZINC FINGER PROTEIN 1"/>
    <property type="match status" value="1"/>
</dbReference>
<feature type="region of interest" description="Disordered" evidence="5">
    <location>
        <begin position="129"/>
        <end position="148"/>
    </location>
</feature>
<keyword evidence="3" id="KW-0862">Zinc</keyword>
<feature type="domain" description="AN1-type" evidence="6">
    <location>
        <begin position="56"/>
        <end position="114"/>
    </location>
</feature>
<dbReference type="SMART" id="SM00154">
    <property type="entry name" value="ZnF_AN1"/>
    <property type="match status" value="2"/>
</dbReference>
<evidence type="ECO:0000259" key="6">
    <source>
        <dbReference type="PROSITE" id="PS51039"/>
    </source>
</evidence>
<accession>A0A167LKQ9</accession>
<evidence type="ECO:0000256" key="1">
    <source>
        <dbReference type="ARBA" id="ARBA00022723"/>
    </source>
</evidence>
<dbReference type="GO" id="GO:0008270">
    <property type="term" value="F:zinc ion binding"/>
    <property type="evidence" value="ECO:0007669"/>
    <property type="project" value="UniProtKB-KW"/>
</dbReference>
<dbReference type="InterPro" id="IPR035896">
    <property type="entry name" value="AN1-like_Znf"/>
</dbReference>
<evidence type="ECO:0000313" key="8">
    <source>
        <dbReference type="Proteomes" id="UP000076738"/>
    </source>
</evidence>
<dbReference type="PANTHER" id="PTHR14677">
    <property type="entry name" value="ARSENITE INDUCUBLE RNA ASSOCIATED PROTEIN AIP-1-RELATED"/>
    <property type="match status" value="1"/>
</dbReference>
<protein>
    <recommendedName>
        <fullName evidence="6">AN1-type domain-containing protein</fullName>
    </recommendedName>
</protein>
<dbReference type="InterPro" id="IPR000058">
    <property type="entry name" value="Znf_AN1"/>
</dbReference>
<keyword evidence="1" id="KW-0479">Metal-binding</keyword>
<dbReference type="Pfam" id="PF01428">
    <property type="entry name" value="zf-AN1"/>
    <property type="match status" value="2"/>
</dbReference>
<evidence type="ECO:0000256" key="3">
    <source>
        <dbReference type="ARBA" id="ARBA00022833"/>
    </source>
</evidence>
<organism evidence="7 8">
    <name type="scientific">Calocera viscosa (strain TUFC12733)</name>
    <dbReference type="NCBI Taxonomy" id="1330018"/>
    <lineage>
        <taxon>Eukaryota</taxon>
        <taxon>Fungi</taxon>
        <taxon>Dikarya</taxon>
        <taxon>Basidiomycota</taxon>
        <taxon>Agaricomycotina</taxon>
        <taxon>Dacrymycetes</taxon>
        <taxon>Dacrymycetales</taxon>
        <taxon>Dacrymycetaceae</taxon>
        <taxon>Calocera</taxon>
    </lineage>
</organism>
<feature type="region of interest" description="Disordered" evidence="5">
    <location>
        <begin position="239"/>
        <end position="265"/>
    </location>
</feature>
<dbReference type="Proteomes" id="UP000076738">
    <property type="component" value="Unassembled WGS sequence"/>
</dbReference>
<feature type="domain" description="AN1-type" evidence="6">
    <location>
        <begin position="2"/>
        <end position="50"/>
    </location>
</feature>
<dbReference type="OrthoDB" id="431929at2759"/>
<evidence type="ECO:0000256" key="2">
    <source>
        <dbReference type="ARBA" id="ARBA00022771"/>
    </source>
</evidence>
<dbReference type="GO" id="GO:0005737">
    <property type="term" value="C:cytoplasm"/>
    <property type="evidence" value="ECO:0007669"/>
    <property type="project" value="TreeGrafter"/>
</dbReference>
<evidence type="ECO:0000256" key="5">
    <source>
        <dbReference type="SAM" id="MobiDB-lite"/>
    </source>
</evidence>
<sequence length="274" mass="29054">MDGAGTLCSYPSCHLHDFLPIPCPGCNQSFCRDHALPHEHGCASLATTSAANASQYVAARRCDFSGCSHKAMLGNIHADGEDAVVKCQACKGAFCVTHRTPSSHACSSTSAAKAPAAPSRAQQLLAKNFPSSSVAPKTPATRRPPTDPAKLKQYLAVQLMKMRHSAKPADEKDAKASVAVGDRLHARVKVTGQDAREEVLWFRKTMPVGRALDILASRFKLPHEPGSSDPTRTVSLAVPSAEAKGEETSPALDLNKPLDGQVPDGGELWLVRGS</sequence>
<dbReference type="Gene3D" id="4.10.1110.10">
    <property type="entry name" value="AN1-like Zinc finger"/>
    <property type="match status" value="1"/>
</dbReference>
<dbReference type="STRING" id="1330018.A0A167LKQ9"/>
<keyword evidence="2 4" id="KW-0863">Zinc-finger</keyword>
<dbReference type="SUPFAM" id="SSF118310">
    <property type="entry name" value="AN1-like Zinc finger"/>
    <property type="match status" value="2"/>
</dbReference>
<dbReference type="PROSITE" id="PS51039">
    <property type="entry name" value="ZF_AN1"/>
    <property type="match status" value="2"/>
</dbReference>
<reference evidence="7 8" key="1">
    <citation type="journal article" date="2016" name="Mol. Biol. Evol.">
        <title>Comparative Genomics of Early-Diverging Mushroom-Forming Fungi Provides Insights into the Origins of Lignocellulose Decay Capabilities.</title>
        <authorList>
            <person name="Nagy L.G."/>
            <person name="Riley R."/>
            <person name="Tritt A."/>
            <person name="Adam C."/>
            <person name="Daum C."/>
            <person name="Floudas D."/>
            <person name="Sun H."/>
            <person name="Yadav J.S."/>
            <person name="Pangilinan J."/>
            <person name="Larsson K.H."/>
            <person name="Matsuura K."/>
            <person name="Barry K."/>
            <person name="Labutti K."/>
            <person name="Kuo R."/>
            <person name="Ohm R.A."/>
            <person name="Bhattacharya S.S."/>
            <person name="Shirouzu T."/>
            <person name="Yoshinaga Y."/>
            <person name="Martin F.M."/>
            <person name="Grigoriev I.V."/>
            <person name="Hibbett D.S."/>
        </authorList>
    </citation>
    <scope>NUCLEOTIDE SEQUENCE [LARGE SCALE GENOMIC DNA]</scope>
    <source>
        <strain evidence="7 8">TUFC12733</strain>
    </source>
</reference>
<keyword evidence="8" id="KW-1185">Reference proteome</keyword>
<proteinExistence type="predicted"/>
<gene>
    <name evidence="7" type="ORF">CALVIDRAFT_152506</name>
</gene>
<dbReference type="AlphaFoldDB" id="A0A167LKQ9"/>
<name>A0A167LKQ9_CALVF</name>
<evidence type="ECO:0000313" key="7">
    <source>
        <dbReference type="EMBL" id="KZO95786.1"/>
    </source>
</evidence>